<accession>A0A1I7UV34</accession>
<dbReference type="AlphaFoldDB" id="A0A1I7UV34"/>
<feature type="domain" description="Sdz-33 F-box" evidence="1">
    <location>
        <begin position="178"/>
        <end position="227"/>
    </location>
</feature>
<dbReference type="PANTHER" id="PTHR21503:SF8">
    <property type="entry name" value="F-BOX ASSOCIATED DOMAIN-CONTAINING PROTEIN-RELATED"/>
    <property type="match status" value="1"/>
</dbReference>
<sequence length="313" mass="36540">MLSMCSQRTRKWISALRVRRYDLSITIQFHKTAFVQVVNKSANECFRSHAKSFAVPMIHSVRLEKSTIPMCFGKQGTIDWMNLYFDDRIEGLKIIAEYLCSLFEKDVSDLFLSSSLSPTGPQEVMKWVNEHQKGFHKIFIQCENISDTVAEYLFENMHHGKIVLFNFKLTPKFKAHFNFDGDVLQLRQVFWFTLENLMSINCSKLIVKGSQLTIRDMNTFLKHWMSNDLKFGDVAIEIDALNLEVLFNEIAVIEQNDDVRRFYKTIDDRTFAVFGGFDIQRNDGMTATIVYNENLIETKAFWMIVWDNLCVVI</sequence>
<evidence type="ECO:0000259" key="1">
    <source>
        <dbReference type="Pfam" id="PF07735"/>
    </source>
</evidence>
<dbReference type="Proteomes" id="UP000095282">
    <property type="component" value="Unplaced"/>
</dbReference>
<dbReference type="InterPro" id="IPR012885">
    <property type="entry name" value="F-box_Sdz-33"/>
</dbReference>
<evidence type="ECO:0000313" key="2">
    <source>
        <dbReference type="Proteomes" id="UP000095282"/>
    </source>
</evidence>
<reference evidence="3" key="1">
    <citation type="submission" date="2016-11" db="UniProtKB">
        <authorList>
            <consortium name="WormBaseParasite"/>
        </authorList>
    </citation>
    <scope>IDENTIFICATION</scope>
</reference>
<dbReference type="Pfam" id="PF07735">
    <property type="entry name" value="FBA_2"/>
    <property type="match status" value="1"/>
</dbReference>
<organism evidence="2 3">
    <name type="scientific">Caenorhabditis tropicalis</name>
    <dbReference type="NCBI Taxonomy" id="1561998"/>
    <lineage>
        <taxon>Eukaryota</taxon>
        <taxon>Metazoa</taxon>
        <taxon>Ecdysozoa</taxon>
        <taxon>Nematoda</taxon>
        <taxon>Chromadorea</taxon>
        <taxon>Rhabditida</taxon>
        <taxon>Rhabditina</taxon>
        <taxon>Rhabditomorpha</taxon>
        <taxon>Rhabditoidea</taxon>
        <taxon>Rhabditidae</taxon>
        <taxon>Peloderinae</taxon>
        <taxon>Caenorhabditis</taxon>
    </lineage>
</organism>
<proteinExistence type="predicted"/>
<dbReference type="eggNOG" id="ENOG502TJPX">
    <property type="taxonomic scope" value="Eukaryota"/>
</dbReference>
<protein>
    <submittedName>
        <fullName evidence="3">FBA_2 domain-containing protein</fullName>
    </submittedName>
</protein>
<dbReference type="PANTHER" id="PTHR21503">
    <property type="entry name" value="F-BOX-CONTAINING HYPOTHETICAL PROTEIN C.ELEGANS"/>
    <property type="match status" value="1"/>
</dbReference>
<dbReference type="WBParaSite" id="Csp11.Scaffold630.g19642.t1">
    <property type="protein sequence ID" value="Csp11.Scaffold630.g19642.t1"/>
    <property type="gene ID" value="Csp11.Scaffold630.g19642"/>
</dbReference>
<evidence type="ECO:0000313" key="3">
    <source>
        <dbReference type="WBParaSite" id="Csp11.Scaffold630.g19642.t1"/>
    </source>
</evidence>
<keyword evidence="2" id="KW-1185">Reference proteome</keyword>
<name>A0A1I7UV34_9PELO</name>